<protein>
    <submittedName>
        <fullName evidence="1">Uncharacterized protein</fullName>
    </submittedName>
</protein>
<dbReference type="AlphaFoldDB" id="A0A4V1LF15"/>
<proteinExistence type="predicted"/>
<evidence type="ECO:0000313" key="1">
    <source>
        <dbReference type="EMBL" id="RXI50626.1"/>
    </source>
</evidence>
<reference evidence="1 2" key="1">
    <citation type="submission" date="2018-06" db="EMBL/GenBank/DDBJ databases">
        <title>Genome conservation of Clostridium tetani.</title>
        <authorList>
            <person name="Bruggemann H."/>
            <person name="Popoff M.R."/>
        </authorList>
    </citation>
    <scope>NUCLEOTIDE SEQUENCE [LARGE SCALE GENOMIC DNA]</scope>
    <source>
        <strain evidence="1 2">2017.061</strain>
    </source>
</reference>
<gene>
    <name evidence="1" type="ORF">DP130_01245</name>
</gene>
<name>A0A4V1LF15_CLOTA</name>
<accession>A0A4V1LF15</accession>
<dbReference type="RefSeq" id="WP_129029656.1">
    <property type="nucleotide sequence ID" value="NZ_AP026806.1"/>
</dbReference>
<comment type="caution">
    <text evidence="1">The sequence shown here is derived from an EMBL/GenBank/DDBJ whole genome shotgun (WGS) entry which is preliminary data.</text>
</comment>
<dbReference type="Proteomes" id="UP000290921">
    <property type="component" value="Unassembled WGS sequence"/>
</dbReference>
<organism evidence="1 2">
    <name type="scientific">Clostridium tetani</name>
    <dbReference type="NCBI Taxonomy" id="1513"/>
    <lineage>
        <taxon>Bacteria</taxon>
        <taxon>Bacillati</taxon>
        <taxon>Bacillota</taxon>
        <taxon>Clostridia</taxon>
        <taxon>Eubacteriales</taxon>
        <taxon>Clostridiaceae</taxon>
        <taxon>Clostridium</taxon>
    </lineage>
</organism>
<dbReference type="EMBL" id="QMAP01000001">
    <property type="protein sequence ID" value="RXI50626.1"/>
    <property type="molecule type" value="Genomic_DNA"/>
</dbReference>
<sequence>MKSNNVNEKSIWLPNQLSAVKLFLIQIECSINEVYEQLEGKTLYEYTILNKDLSGVVKVLPEVKDSPILNEYERMLPLDKVEFLYQSVYKKTGGVLNMFYGEIKESMDVTLKELSNREEDMNKAIEMWKDTKSELWSGLKPKHVWAGGGPLEKELLLDFCKELTLRMQGQQFTNQGTAIIKSLELLRKWQLEYNEICKGIPVEEIVKEREEIYIRKVKFLKDMNINFDLSDDYQL</sequence>
<evidence type="ECO:0000313" key="2">
    <source>
        <dbReference type="Proteomes" id="UP000290921"/>
    </source>
</evidence>